<protein>
    <recommendedName>
        <fullName evidence="2">Phosphonoacetaldehyde hydrolase</fullName>
        <shortName evidence="2">Phosphonatase</shortName>
        <ecNumber evidence="2">3.11.1.1</ecNumber>
    </recommendedName>
    <alternativeName>
        <fullName evidence="2">Phosphonoacetaldehyde phosphonohydrolase</fullName>
    </alternativeName>
</protein>
<comment type="catalytic activity">
    <reaction evidence="2">
        <text>phosphonoacetaldehyde + H2O = acetaldehyde + phosphate + H(+)</text>
        <dbReference type="Rhea" id="RHEA:18905"/>
        <dbReference type="ChEBI" id="CHEBI:15343"/>
        <dbReference type="ChEBI" id="CHEBI:15377"/>
        <dbReference type="ChEBI" id="CHEBI:15378"/>
        <dbReference type="ChEBI" id="CHEBI:43474"/>
        <dbReference type="ChEBI" id="CHEBI:58383"/>
        <dbReference type="EC" id="3.11.1.1"/>
    </reaction>
</comment>
<comment type="subunit">
    <text evidence="2">Homodimer.</text>
</comment>
<evidence type="ECO:0000313" key="3">
    <source>
        <dbReference type="EMBL" id="QRG66414.1"/>
    </source>
</evidence>
<dbReference type="PANTHER" id="PTHR43434">
    <property type="entry name" value="PHOSPHOGLYCOLATE PHOSPHATASE"/>
    <property type="match status" value="1"/>
</dbReference>
<keyword evidence="2" id="KW-0460">Magnesium</keyword>
<organism evidence="3 4">
    <name type="scientific">Brevibacillus choshinensis</name>
    <dbReference type="NCBI Taxonomy" id="54911"/>
    <lineage>
        <taxon>Bacteria</taxon>
        <taxon>Bacillati</taxon>
        <taxon>Bacillota</taxon>
        <taxon>Bacilli</taxon>
        <taxon>Bacillales</taxon>
        <taxon>Paenibacillaceae</taxon>
        <taxon>Brevibacillus</taxon>
    </lineage>
</organism>
<dbReference type="NCBIfam" id="TIGR01549">
    <property type="entry name" value="HAD-SF-IA-v1"/>
    <property type="match status" value="1"/>
</dbReference>
<feature type="binding site" evidence="2">
    <location>
        <position position="8"/>
    </location>
    <ligand>
        <name>Mg(2+)</name>
        <dbReference type="ChEBI" id="CHEBI:18420"/>
    </ligand>
</feature>
<dbReference type="InterPro" id="IPR036412">
    <property type="entry name" value="HAD-like_sf"/>
</dbReference>
<keyword evidence="4" id="KW-1185">Reference proteome</keyword>
<keyword evidence="1 2" id="KW-0704">Schiff base</keyword>
<feature type="binding site" evidence="2">
    <location>
        <position position="10"/>
    </location>
    <ligand>
        <name>Mg(2+)</name>
        <dbReference type="ChEBI" id="CHEBI:18420"/>
    </ligand>
</feature>
<name>A0ABX7FL41_BRECH</name>
<evidence type="ECO:0000256" key="2">
    <source>
        <dbReference type="HAMAP-Rule" id="MF_01375"/>
    </source>
</evidence>
<dbReference type="InterPro" id="IPR006439">
    <property type="entry name" value="HAD-SF_hydro_IA"/>
</dbReference>
<proteinExistence type="inferred from homology"/>
<keyword evidence="2 3" id="KW-0378">Hydrolase</keyword>
<dbReference type="InterPro" id="IPR050155">
    <property type="entry name" value="HAD-like_hydrolase_sf"/>
</dbReference>
<dbReference type="GO" id="GO:0050194">
    <property type="term" value="F:phosphonoacetaldehyde hydrolase activity"/>
    <property type="evidence" value="ECO:0007669"/>
    <property type="project" value="UniProtKB-EC"/>
</dbReference>
<dbReference type="NCBIfam" id="TIGR01422">
    <property type="entry name" value="phosphonatase"/>
    <property type="match status" value="1"/>
</dbReference>
<dbReference type="Gene3D" id="3.40.50.1000">
    <property type="entry name" value="HAD superfamily/HAD-like"/>
    <property type="match status" value="1"/>
</dbReference>
<sequence length="265" mass="29430">MIKAVVFDWAGTMVDYGCFAPLAVFLEVFKKRGIELTAEEAREPMGMLKRDHIQALLKMERVAALWEEKYGRMPSESDVDELYADFEPMLMETLHQYATPVPGAVDLANRLREKGIKLGSTTGYTRKMMDVVTVSAKEQGYAPDTLVTPSEVPAGRPYPWMCYQNAMLLDCHPMSDMVKVGDTTSDMKEGRNAGMWTVGVLKGGSELGLSQIEVQELPQEVLMEKLAHAAKRLKEAGAHYVIDEIGSLDEVLAKINARLTAGERP</sequence>
<dbReference type="EMBL" id="CP069127">
    <property type="protein sequence ID" value="QRG66414.1"/>
    <property type="molecule type" value="Genomic_DNA"/>
</dbReference>
<comment type="similarity">
    <text evidence="2">Belongs to the HAD-like hydrolase superfamily. PhnX family.</text>
</comment>
<evidence type="ECO:0000256" key="1">
    <source>
        <dbReference type="ARBA" id="ARBA00023270"/>
    </source>
</evidence>
<accession>A0ABX7FL41</accession>
<dbReference type="EC" id="3.11.1.1" evidence="2"/>
<dbReference type="PANTHER" id="PTHR43434:SF19">
    <property type="entry name" value="PHOSPHONOACETALDEHYDE HYDROLASE"/>
    <property type="match status" value="1"/>
</dbReference>
<feature type="active site" description="Schiff-base intermediate with substrate" evidence="2">
    <location>
        <position position="49"/>
    </location>
</feature>
<dbReference type="InterPro" id="IPR023214">
    <property type="entry name" value="HAD_sf"/>
</dbReference>
<dbReference type="CDD" id="cd02586">
    <property type="entry name" value="HAD_PHN"/>
    <property type="match status" value="1"/>
</dbReference>
<dbReference type="Proteomes" id="UP000596248">
    <property type="component" value="Chromosome"/>
</dbReference>
<evidence type="ECO:0000313" key="4">
    <source>
        <dbReference type="Proteomes" id="UP000596248"/>
    </source>
</evidence>
<feature type="binding site" evidence="2">
    <location>
        <position position="182"/>
    </location>
    <ligand>
        <name>Mg(2+)</name>
        <dbReference type="ChEBI" id="CHEBI:18420"/>
    </ligand>
</feature>
<reference evidence="3 4" key="1">
    <citation type="submission" date="2021-01" db="EMBL/GenBank/DDBJ databases">
        <title>Identification of strong promoters based on the transcriptome of Brevibacillus choshinensis.</title>
        <authorList>
            <person name="Yao D."/>
            <person name="Zhang K."/>
            <person name="Wu J."/>
        </authorList>
    </citation>
    <scope>NUCLEOTIDE SEQUENCE [LARGE SCALE GENOMIC DNA]</scope>
    <source>
        <strain evidence="3 4">HPD31-SP3</strain>
    </source>
</reference>
<dbReference type="InterPro" id="IPR006323">
    <property type="entry name" value="Phosphonoacetald_hydro"/>
</dbReference>
<dbReference type="SFLD" id="SFLDG01135">
    <property type="entry name" value="C1.5.6:_HAD__Beta-PGM__Phospha"/>
    <property type="match status" value="1"/>
</dbReference>
<dbReference type="Pfam" id="PF00702">
    <property type="entry name" value="Hydrolase"/>
    <property type="match status" value="1"/>
</dbReference>
<feature type="active site" description="Nucleophile" evidence="2">
    <location>
        <position position="8"/>
    </location>
</feature>
<dbReference type="SFLD" id="SFLDS00003">
    <property type="entry name" value="Haloacid_Dehalogenase"/>
    <property type="match status" value="1"/>
</dbReference>
<gene>
    <name evidence="2" type="primary">phnX</name>
    <name evidence="3" type="ORF">JNE38_23195</name>
</gene>
<comment type="function">
    <text evidence="2">Involved in phosphonate degradation.</text>
</comment>
<dbReference type="InterPro" id="IPR023198">
    <property type="entry name" value="PGP-like_dom2"/>
</dbReference>
<dbReference type="SUPFAM" id="SSF56784">
    <property type="entry name" value="HAD-like"/>
    <property type="match status" value="1"/>
</dbReference>
<comment type="cofactor">
    <cofactor evidence="2">
        <name>Mg(2+)</name>
        <dbReference type="ChEBI" id="CHEBI:18420"/>
    </cofactor>
    <text evidence="2">Binds 1 Mg(2+) ion per subunit.</text>
</comment>
<dbReference type="SFLD" id="SFLDG01129">
    <property type="entry name" value="C1.5:_HAD__Beta-PGM__Phosphata"/>
    <property type="match status" value="1"/>
</dbReference>
<keyword evidence="2" id="KW-0479">Metal-binding</keyword>
<dbReference type="HAMAP" id="MF_01375">
    <property type="entry name" value="PhnX"/>
    <property type="match status" value="1"/>
</dbReference>
<dbReference type="Gene3D" id="1.10.150.240">
    <property type="entry name" value="Putative phosphatase, domain 2"/>
    <property type="match status" value="1"/>
</dbReference>